<feature type="signal peptide" evidence="1">
    <location>
        <begin position="1"/>
        <end position="20"/>
    </location>
</feature>
<dbReference type="AlphaFoldDB" id="A0A7Y3RLP8"/>
<dbReference type="Proteomes" id="UP000536835">
    <property type="component" value="Unassembled WGS sequence"/>
</dbReference>
<proteinExistence type="predicted"/>
<evidence type="ECO:0000313" key="3">
    <source>
        <dbReference type="Proteomes" id="UP000536835"/>
    </source>
</evidence>
<sequence>MKKLVSFAAAALMATGVAAAQGNSFGQASPRQILDNLDVGNVQAAVVANGQSATILSAGDGSRAVGVQMSSGVRFVIVPAACRNGNSNCAGASFMGLVQGPRLTGDGLNAFNSSGVIPKAIKHPDGVMILHYMIADYGFVIGNFRSQMAVMDTAVRSMIQGTRSGSAASVSLGAPGSAERVERIKAIVGDAPHEVPEMSFEMREFLMGGSN</sequence>
<evidence type="ECO:0000313" key="2">
    <source>
        <dbReference type="EMBL" id="NNU16300.1"/>
    </source>
</evidence>
<reference evidence="2 3" key="1">
    <citation type="submission" date="2020-05" db="EMBL/GenBank/DDBJ databases">
        <title>Parvularcula mediterraneae sp. nov., isolated from polypropylene straw from shallow seawater of the seashore of Laganas in Zakynthos island, Greece.</title>
        <authorList>
            <person name="Szabo I."/>
            <person name="Al-Omari J."/>
            <person name="Rado J."/>
            <person name="Szerdahelyi G.S."/>
        </authorList>
    </citation>
    <scope>NUCLEOTIDE SEQUENCE [LARGE SCALE GENOMIC DNA]</scope>
    <source>
        <strain evidence="2 3">ZS-1/3</strain>
    </source>
</reference>
<keyword evidence="3" id="KW-1185">Reference proteome</keyword>
<protein>
    <submittedName>
        <fullName evidence="2">Uncharacterized protein</fullName>
    </submittedName>
</protein>
<dbReference type="EMBL" id="JABFCX010000002">
    <property type="protein sequence ID" value="NNU16300.1"/>
    <property type="molecule type" value="Genomic_DNA"/>
</dbReference>
<accession>A0A7Y3RLP8</accession>
<name>A0A7Y3RLP8_9PROT</name>
<comment type="caution">
    <text evidence="2">The sequence shown here is derived from an EMBL/GenBank/DDBJ whole genome shotgun (WGS) entry which is preliminary data.</text>
</comment>
<gene>
    <name evidence="2" type="ORF">HK107_08200</name>
</gene>
<dbReference type="RefSeq" id="WP_173198402.1">
    <property type="nucleotide sequence ID" value="NZ_JABFCX010000002.1"/>
</dbReference>
<organism evidence="2 3">
    <name type="scientific">Parvularcula mediterranea</name>
    <dbReference type="NCBI Taxonomy" id="2732508"/>
    <lineage>
        <taxon>Bacteria</taxon>
        <taxon>Pseudomonadati</taxon>
        <taxon>Pseudomonadota</taxon>
        <taxon>Alphaproteobacteria</taxon>
        <taxon>Parvularculales</taxon>
        <taxon>Parvularculaceae</taxon>
        <taxon>Parvularcula</taxon>
    </lineage>
</organism>
<feature type="chain" id="PRO_5030586963" evidence="1">
    <location>
        <begin position="21"/>
        <end position="211"/>
    </location>
</feature>
<keyword evidence="1" id="KW-0732">Signal</keyword>
<evidence type="ECO:0000256" key="1">
    <source>
        <dbReference type="SAM" id="SignalP"/>
    </source>
</evidence>